<dbReference type="GO" id="GO:0006152">
    <property type="term" value="P:purine nucleoside catabolic process"/>
    <property type="evidence" value="ECO:0007669"/>
    <property type="project" value="TreeGrafter"/>
</dbReference>
<dbReference type="PANTHER" id="PTHR12304">
    <property type="entry name" value="INOSINE-URIDINE PREFERRING NUCLEOSIDE HYDROLASE"/>
    <property type="match status" value="1"/>
</dbReference>
<dbReference type="AlphaFoldDB" id="A0A848B2L8"/>
<dbReference type="GO" id="GO:0008477">
    <property type="term" value="F:purine nucleosidase activity"/>
    <property type="evidence" value="ECO:0007669"/>
    <property type="project" value="TreeGrafter"/>
</dbReference>
<evidence type="ECO:0000256" key="1">
    <source>
        <dbReference type="ARBA" id="ARBA00022801"/>
    </source>
</evidence>
<dbReference type="GO" id="GO:0005829">
    <property type="term" value="C:cytosol"/>
    <property type="evidence" value="ECO:0007669"/>
    <property type="project" value="TreeGrafter"/>
</dbReference>
<evidence type="ECO:0000313" key="5">
    <source>
        <dbReference type="Proteomes" id="UP000576225"/>
    </source>
</evidence>
<accession>A0A848B2L8</accession>
<organism evidence="4 5">
    <name type="scientific">Victivallis vadensis</name>
    <dbReference type="NCBI Taxonomy" id="172901"/>
    <lineage>
        <taxon>Bacteria</taxon>
        <taxon>Pseudomonadati</taxon>
        <taxon>Lentisphaerota</taxon>
        <taxon>Lentisphaeria</taxon>
        <taxon>Victivallales</taxon>
        <taxon>Victivallaceae</taxon>
        <taxon>Victivallis</taxon>
    </lineage>
</organism>
<proteinExistence type="predicted"/>
<dbReference type="InterPro" id="IPR036452">
    <property type="entry name" value="Ribo_hydro-like"/>
</dbReference>
<dbReference type="RefSeq" id="WP_168962635.1">
    <property type="nucleotide sequence ID" value="NZ_JABAEW010000019.1"/>
</dbReference>
<dbReference type="EMBL" id="JABAEW010000019">
    <property type="protein sequence ID" value="NMD87106.1"/>
    <property type="molecule type" value="Genomic_DNA"/>
</dbReference>
<evidence type="ECO:0000313" key="4">
    <source>
        <dbReference type="EMBL" id="NMD87106.1"/>
    </source>
</evidence>
<keyword evidence="1" id="KW-0378">Hydrolase</keyword>
<dbReference type="PANTHER" id="PTHR12304:SF4">
    <property type="entry name" value="URIDINE NUCLEOSIDASE"/>
    <property type="match status" value="1"/>
</dbReference>
<dbReference type="InterPro" id="IPR023186">
    <property type="entry name" value="IUNH"/>
</dbReference>
<gene>
    <name evidence="4" type="ORF">HF882_10975</name>
</gene>
<sequence>MPEKKHIILDTDIGGDIDDHWALGMLLNIPEAEIELVLTSSGDTRYRTKVAAKFLQDVGRADVRLGIGIARLDQHLQETFSADVKQYLLDDYPGVVVEDGIAEMIRIIESKPEIMLIGIGPMTNLAALCLRRPDLMKKCRLTIMAGSIAKNYKDRPGIVSEYNIAADIPASKVVFSADWKEFTITPLDHCGNMTIDGELYQQLFHSHQAIPKVILDCYKKWLIFHQSSEHYETESSILYDTVAIHLAFTDKYVIFDDMNLVVDDVGFLRKESWGKSIRVALTWSNIGQYKAELVEILTKTRNIF</sequence>
<comment type="caution">
    <text evidence="4">The sequence shown here is derived from an EMBL/GenBank/DDBJ whole genome shotgun (WGS) entry which is preliminary data.</text>
</comment>
<evidence type="ECO:0000256" key="2">
    <source>
        <dbReference type="ARBA" id="ARBA00023295"/>
    </source>
</evidence>
<dbReference type="Gene3D" id="3.90.245.10">
    <property type="entry name" value="Ribonucleoside hydrolase-like"/>
    <property type="match status" value="1"/>
</dbReference>
<keyword evidence="2" id="KW-0326">Glycosidase</keyword>
<reference evidence="4 5" key="1">
    <citation type="submission" date="2020-04" db="EMBL/GenBank/DDBJ databases">
        <authorList>
            <person name="Hitch T.C.A."/>
            <person name="Wylensek D."/>
            <person name="Clavel T."/>
        </authorList>
    </citation>
    <scope>NUCLEOTIDE SEQUENCE [LARGE SCALE GENOMIC DNA]</scope>
    <source>
        <strain evidence="4 5">COR2-253-APC-1A</strain>
    </source>
</reference>
<dbReference type="SUPFAM" id="SSF53590">
    <property type="entry name" value="Nucleoside hydrolase"/>
    <property type="match status" value="1"/>
</dbReference>
<evidence type="ECO:0000259" key="3">
    <source>
        <dbReference type="Pfam" id="PF01156"/>
    </source>
</evidence>
<protein>
    <recommendedName>
        <fullName evidence="3">Inosine/uridine-preferring nucleoside hydrolase domain-containing protein</fullName>
    </recommendedName>
</protein>
<dbReference type="Proteomes" id="UP000576225">
    <property type="component" value="Unassembled WGS sequence"/>
</dbReference>
<dbReference type="Pfam" id="PF01156">
    <property type="entry name" value="IU_nuc_hydro"/>
    <property type="match status" value="1"/>
</dbReference>
<feature type="domain" description="Inosine/uridine-preferring nucleoside hydrolase" evidence="3">
    <location>
        <begin position="7"/>
        <end position="264"/>
    </location>
</feature>
<name>A0A848B2L8_9BACT</name>
<dbReference type="InterPro" id="IPR001910">
    <property type="entry name" value="Inosine/uridine_hydrolase_dom"/>
</dbReference>